<dbReference type="SUPFAM" id="SSF53756">
    <property type="entry name" value="UDP-Glycosyltransferase/glycogen phosphorylase"/>
    <property type="match status" value="1"/>
</dbReference>
<evidence type="ECO:0000313" key="2">
    <source>
        <dbReference type="EMBL" id="ADV81413.1"/>
    </source>
</evidence>
<dbReference type="Pfam" id="PF13439">
    <property type="entry name" value="Glyco_transf_4"/>
    <property type="match status" value="1"/>
</dbReference>
<sequence length="437" mass="48070">MKVLLITFSFPPIGGVGVLRALSLAHYLPLHGIEVTVLTAKNAPAVSVDPLLLQQLPAGVDVQRTWTLDLPFRLRKAVKKFVSKRGAAAPVAMPTPSAKKQPLLRRLIADLLLPDPQIGWLPFAFPRAVKLIRARKIDLVLITVPPFSCARLVTKLRHRFPALPIVIDFRDEWLTSTINLVSFNRSERARHVAQTVESEAVRDATAVVAVTRAAQRELRERYPNQSAEKFYCVPNGFQSEPPVASRVTPIEENGRVIVTFLGSVYGSTDPSTFVAAVHSMPAALRARILFRFIGHVETAASRASLLSLGETVELKGFMPQAEALRAIDDTTYLLLISHDPINVSAKLYDYLGGAKPILAAVKPEGDVRRLLEETRTGWWADSEDVPAMTQLFVDAVENAPRLADTFQPDLKAIAGFHRAPLAEKYAELLHSLAGGNR</sequence>
<dbReference type="HOGENOM" id="CLU_032377_0_0_0"/>
<dbReference type="STRING" id="401053.AciPR4_0578"/>
<dbReference type="Gene3D" id="3.40.50.2000">
    <property type="entry name" value="Glycogen Phosphorylase B"/>
    <property type="match status" value="2"/>
</dbReference>
<keyword evidence="3" id="KW-1185">Reference proteome</keyword>
<dbReference type="Proteomes" id="UP000006844">
    <property type="component" value="Chromosome"/>
</dbReference>
<dbReference type="InterPro" id="IPR028098">
    <property type="entry name" value="Glyco_trans_4-like_N"/>
</dbReference>
<feature type="domain" description="Glycosyltransferase subfamily 4-like N-terminal" evidence="1">
    <location>
        <begin position="97"/>
        <end position="237"/>
    </location>
</feature>
<accession>E8V3Z9</accession>
<dbReference type="EMBL" id="CP002467">
    <property type="protein sequence ID" value="ADV81413.1"/>
    <property type="molecule type" value="Genomic_DNA"/>
</dbReference>
<gene>
    <name evidence="2" type="ordered locus">AciPR4_0578</name>
</gene>
<dbReference type="KEGG" id="tsa:AciPR4_0578"/>
<name>E8V3Z9_TERSS</name>
<evidence type="ECO:0000259" key="1">
    <source>
        <dbReference type="Pfam" id="PF13439"/>
    </source>
</evidence>
<dbReference type="OrthoDB" id="9794575at2"/>
<dbReference type="eggNOG" id="COG0438">
    <property type="taxonomic scope" value="Bacteria"/>
</dbReference>
<reference evidence="2 3" key="1">
    <citation type="journal article" date="2012" name="Stand. Genomic Sci.">
        <title>Complete genome sequence of Terriglobus saanensis type strain SP1PR4(T), an Acidobacteria from tundra soil.</title>
        <authorList>
            <person name="Rawat S.R."/>
            <person name="Mannisto M.K."/>
            <person name="Starovoytov V."/>
            <person name="Goodwin L."/>
            <person name="Nolan M."/>
            <person name="Hauser L."/>
            <person name="Land M."/>
            <person name="Davenport K.W."/>
            <person name="Woyke T."/>
            <person name="Haggblom M.M."/>
        </authorList>
    </citation>
    <scope>NUCLEOTIDE SEQUENCE</scope>
    <source>
        <strain evidence="3">ATCC BAA-1853 / DSM 23119 / SP1PR4</strain>
    </source>
</reference>
<protein>
    <submittedName>
        <fullName evidence="2">Glycosyl transferase group 1</fullName>
    </submittedName>
</protein>
<evidence type="ECO:0000313" key="3">
    <source>
        <dbReference type="Proteomes" id="UP000006844"/>
    </source>
</evidence>
<keyword evidence="2" id="KW-0808">Transferase</keyword>
<organism evidence="2 3">
    <name type="scientific">Terriglobus saanensis (strain ATCC BAA-1853 / DSM 23119 / SP1PR4)</name>
    <dbReference type="NCBI Taxonomy" id="401053"/>
    <lineage>
        <taxon>Bacteria</taxon>
        <taxon>Pseudomonadati</taxon>
        <taxon>Acidobacteriota</taxon>
        <taxon>Terriglobia</taxon>
        <taxon>Terriglobales</taxon>
        <taxon>Acidobacteriaceae</taxon>
        <taxon>Terriglobus</taxon>
    </lineage>
</organism>
<dbReference type="AlphaFoldDB" id="E8V3Z9"/>
<proteinExistence type="predicted"/>
<dbReference type="GO" id="GO:0016757">
    <property type="term" value="F:glycosyltransferase activity"/>
    <property type="evidence" value="ECO:0007669"/>
    <property type="project" value="UniProtKB-ARBA"/>
</dbReference>